<feature type="domain" description="Nucleolar protein 4 helical" evidence="2">
    <location>
        <begin position="89"/>
        <end position="189"/>
    </location>
</feature>
<dbReference type="InterPro" id="IPR039788">
    <property type="entry name" value="NOL4/NOL4L"/>
</dbReference>
<dbReference type="EMBL" id="AP028919">
    <property type="protein sequence ID" value="BET00096.1"/>
    <property type="molecule type" value="Genomic_DNA"/>
</dbReference>
<evidence type="ECO:0000256" key="1">
    <source>
        <dbReference type="SAM" id="MobiDB-lite"/>
    </source>
</evidence>
<feature type="compositionally biased region" description="Basic and acidic residues" evidence="1">
    <location>
        <begin position="1"/>
        <end position="12"/>
    </location>
</feature>
<feature type="region of interest" description="Disordered" evidence="1">
    <location>
        <begin position="150"/>
        <end position="169"/>
    </location>
</feature>
<evidence type="ECO:0000313" key="3">
    <source>
        <dbReference type="EMBL" id="BET00096.1"/>
    </source>
</evidence>
<feature type="region of interest" description="Disordered" evidence="1">
    <location>
        <begin position="1"/>
        <end position="87"/>
    </location>
</feature>
<dbReference type="Pfam" id="PF23079">
    <property type="entry name" value="HTH_NOL4_2nd"/>
    <property type="match status" value="1"/>
</dbReference>
<reference evidence="3 4" key="1">
    <citation type="submission" date="2023-09" db="EMBL/GenBank/DDBJ databases">
        <title>Nesidiocoris tenuis whole genome shotgun sequence.</title>
        <authorList>
            <person name="Shibata T."/>
            <person name="Shimoda M."/>
            <person name="Kobayashi T."/>
            <person name="Uehara T."/>
        </authorList>
    </citation>
    <scope>NUCLEOTIDE SEQUENCE [LARGE SCALE GENOMIC DNA]</scope>
    <source>
        <strain evidence="3 4">Japan</strain>
    </source>
</reference>
<dbReference type="PANTHER" id="PTHR12449:SF22">
    <property type="entry name" value="NUCLEOLAR PROTEIN 4"/>
    <property type="match status" value="1"/>
</dbReference>
<dbReference type="Proteomes" id="UP001307889">
    <property type="component" value="Chromosome 11"/>
</dbReference>
<evidence type="ECO:0000259" key="2">
    <source>
        <dbReference type="Pfam" id="PF23079"/>
    </source>
</evidence>
<protein>
    <submittedName>
        <fullName evidence="3">Nucleolar protein 4</fullName>
    </submittedName>
</protein>
<gene>
    <name evidence="3" type="ORF">NTJ_12912</name>
</gene>
<evidence type="ECO:0000313" key="4">
    <source>
        <dbReference type="Proteomes" id="UP001307889"/>
    </source>
</evidence>
<dbReference type="InterPro" id="IPR056549">
    <property type="entry name" value="HTH_NOL4"/>
</dbReference>
<sequence>MSMKRKEMRVSPDPDVDDEMNGRNGETRENEDIWSYNLAKKQPSTPQRDLSSPLQESGSVHDETSSSGNKDDDDDDDEDDLKAPHHDSERLKAFNMFVRLFVDENLDRCVPISRQPKEKVQAIIDSCTRQFPEYGERARKRIRTYLKSCRRNKRSRDSGGAWPDPVRPTPAHLTSVQAEQILAAACENESHNAKRMRLGLEPVSQPMPVIAGAEPRSTVVDHFSPANLTAEPKLIGHLANLGHMAQVTNSLAQVTNSSTNTTTNTSTNTNIIGALGINNNNNVAKTESAATYVKPTETLTKTVNASIGTLSAGTQFRAGVGGLFSPATHAQTFMSPAATLPLFHPHTPIHNGPQDLSMKPNRPLLPQKLTGPEVSAVRQLITGYRESAAFLLRSADELESLLLQQS</sequence>
<keyword evidence="4" id="KW-1185">Reference proteome</keyword>
<organism evidence="3 4">
    <name type="scientific">Nesidiocoris tenuis</name>
    <dbReference type="NCBI Taxonomy" id="355587"/>
    <lineage>
        <taxon>Eukaryota</taxon>
        <taxon>Metazoa</taxon>
        <taxon>Ecdysozoa</taxon>
        <taxon>Arthropoda</taxon>
        <taxon>Hexapoda</taxon>
        <taxon>Insecta</taxon>
        <taxon>Pterygota</taxon>
        <taxon>Neoptera</taxon>
        <taxon>Paraneoptera</taxon>
        <taxon>Hemiptera</taxon>
        <taxon>Heteroptera</taxon>
        <taxon>Panheteroptera</taxon>
        <taxon>Cimicomorpha</taxon>
        <taxon>Miridae</taxon>
        <taxon>Dicyphina</taxon>
        <taxon>Nesidiocoris</taxon>
    </lineage>
</organism>
<feature type="compositionally biased region" description="Acidic residues" evidence="1">
    <location>
        <begin position="71"/>
        <end position="80"/>
    </location>
</feature>
<feature type="compositionally biased region" description="Polar residues" evidence="1">
    <location>
        <begin position="42"/>
        <end position="58"/>
    </location>
</feature>
<proteinExistence type="predicted"/>
<accession>A0ABN7BA63</accession>
<dbReference type="PANTHER" id="PTHR12449">
    <property type="entry name" value="DEATH DOMAIN-CONTAINING PROTEIN"/>
    <property type="match status" value="1"/>
</dbReference>
<name>A0ABN7BA63_9HEMI</name>